<dbReference type="Proteomes" id="UP000747399">
    <property type="component" value="Unassembled WGS sequence"/>
</dbReference>
<dbReference type="AlphaFoldDB" id="A0A8J4F5R4"/>
<reference evidence="2" key="1">
    <citation type="journal article" date="2021" name="Proc. Natl. Acad. Sci. U.S.A.">
        <title>Three genomes in the algal genus Volvox reveal the fate of a haploid sex-determining region after a transition to homothallism.</title>
        <authorList>
            <person name="Yamamoto K."/>
            <person name="Hamaji T."/>
            <person name="Kawai-Toyooka H."/>
            <person name="Matsuzaki R."/>
            <person name="Takahashi F."/>
            <person name="Nishimura Y."/>
            <person name="Kawachi M."/>
            <person name="Noguchi H."/>
            <person name="Minakuchi Y."/>
            <person name="Umen J.G."/>
            <person name="Toyoda A."/>
            <person name="Nozaki H."/>
        </authorList>
    </citation>
    <scope>NUCLEOTIDE SEQUENCE</scope>
    <source>
        <strain evidence="2">NIES-3780</strain>
    </source>
</reference>
<organism evidence="2 3">
    <name type="scientific">Volvox africanus</name>
    <dbReference type="NCBI Taxonomy" id="51714"/>
    <lineage>
        <taxon>Eukaryota</taxon>
        <taxon>Viridiplantae</taxon>
        <taxon>Chlorophyta</taxon>
        <taxon>core chlorophytes</taxon>
        <taxon>Chlorophyceae</taxon>
        <taxon>CS clade</taxon>
        <taxon>Chlamydomonadales</taxon>
        <taxon>Volvocaceae</taxon>
        <taxon>Volvox</taxon>
    </lineage>
</organism>
<protein>
    <submittedName>
        <fullName evidence="2">Uncharacterized protein</fullName>
    </submittedName>
</protein>
<evidence type="ECO:0000313" key="3">
    <source>
        <dbReference type="Proteomes" id="UP000747399"/>
    </source>
</evidence>
<name>A0A8J4F5R4_9CHLO</name>
<comment type="caution">
    <text evidence="2">The sequence shown here is derived from an EMBL/GenBank/DDBJ whole genome shotgun (WGS) entry which is preliminary data.</text>
</comment>
<dbReference type="EMBL" id="BNCO01000044">
    <property type="protein sequence ID" value="GIL61296.1"/>
    <property type="molecule type" value="Genomic_DNA"/>
</dbReference>
<evidence type="ECO:0000313" key="2">
    <source>
        <dbReference type="EMBL" id="GIL61296.1"/>
    </source>
</evidence>
<proteinExistence type="predicted"/>
<feature type="compositionally biased region" description="Polar residues" evidence="1">
    <location>
        <begin position="46"/>
        <end position="74"/>
    </location>
</feature>
<keyword evidence="3" id="KW-1185">Reference proteome</keyword>
<gene>
    <name evidence="2" type="ORF">Vafri_15645</name>
</gene>
<sequence>MRMRTSTVRLSAAAARSPHFAVSVSDWVGTSATSAAVLANAASTSPPKSWSINPATTQTHTSNPNGPTAATNFISPFSSPTSPPPTSPTSSLAFFGNAALGIPDLAATAATATAATAASTSATARAAWITAATPRVAVARQLRFHYGSWHWRVYSSSSGSSSSSTATTGAGSGDAPWRGTQEAVAGHHQQLVRFIRLRQPLLPQPP</sequence>
<feature type="region of interest" description="Disordered" evidence="1">
    <location>
        <begin position="156"/>
        <end position="183"/>
    </location>
</feature>
<feature type="compositionally biased region" description="Low complexity" evidence="1">
    <location>
        <begin position="156"/>
        <end position="169"/>
    </location>
</feature>
<accession>A0A8J4F5R4</accession>
<feature type="region of interest" description="Disordered" evidence="1">
    <location>
        <begin position="44"/>
        <end position="90"/>
    </location>
</feature>
<evidence type="ECO:0000256" key="1">
    <source>
        <dbReference type="SAM" id="MobiDB-lite"/>
    </source>
</evidence>